<dbReference type="Proteomes" id="UP000478052">
    <property type="component" value="Unassembled WGS sequence"/>
</dbReference>
<sequence length="160" mass="18538">MKMIFIKTIKDKFNIKFIDTFRFMSEFLSSLAYNSSEDKTRFRETLKIFSLSTLNLVTQKGMKIMRMLISDLYLATDVCLLSDVFEKFRDLCLQTLKLDASHFITAPGFAFDCMLKHTNNGLRGGICHSVKRHVKANIPNIQKINYDSNKPVTWLAYLDC</sequence>
<dbReference type="OrthoDB" id="8191949at2759"/>
<accession>A0A6G0VV57</accession>
<evidence type="ECO:0000313" key="1">
    <source>
        <dbReference type="EMBL" id="KAF0711133.1"/>
    </source>
</evidence>
<protein>
    <submittedName>
        <fullName evidence="1">DNA pol B 2 domain-containing protein</fullName>
    </submittedName>
</protein>
<reference evidence="1 2" key="1">
    <citation type="submission" date="2019-08" db="EMBL/GenBank/DDBJ databases">
        <title>Whole genome of Aphis craccivora.</title>
        <authorList>
            <person name="Voronova N.V."/>
            <person name="Shulinski R.S."/>
            <person name="Bandarenka Y.V."/>
            <person name="Zhorov D.G."/>
            <person name="Warner D."/>
        </authorList>
    </citation>
    <scope>NUCLEOTIDE SEQUENCE [LARGE SCALE GENOMIC DNA]</scope>
    <source>
        <strain evidence="1">180601</strain>
        <tissue evidence="1">Whole Body</tissue>
    </source>
</reference>
<feature type="non-terminal residue" evidence="1">
    <location>
        <position position="160"/>
    </location>
</feature>
<name>A0A6G0VV57_APHCR</name>
<gene>
    <name evidence="1" type="ORF">FWK35_00026920</name>
</gene>
<comment type="caution">
    <text evidence="1">The sequence shown here is derived from an EMBL/GenBank/DDBJ whole genome shotgun (WGS) entry which is preliminary data.</text>
</comment>
<keyword evidence="2" id="KW-1185">Reference proteome</keyword>
<evidence type="ECO:0000313" key="2">
    <source>
        <dbReference type="Proteomes" id="UP000478052"/>
    </source>
</evidence>
<dbReference type="AlphaFoldDB" id="A0A6G0VV57"/>
<dbReference type="EMBL" id="VUJU01011391">
    <property type="protein sequence ID" value="KAF0711133.1"/>
    <property type="molecule type" value="Genomic_DNA"/>
</dbReference>
<organism evidence="1 2">
    <name type="scientific">Aphis craccivora</name>
    <name type="common">Cowpea aphid</name>
    <dbReference type="NCBI Taxonomy" id="307492"/>
    <lineage>
        <taxon>Eukaryota</taxon>
        <taxon>Metazoa</taxon>
        <taxon>Ecdysozoa</taxon>
        <taxon>Arthropoda</taxon>
        <taxon>Hexapoda</taxon>
        <taxon>Insecta</taxon>
        <taxon>Pterygota</taxon>
        <taxon>Neoptera</taxon>
        <taxon>Paraneoptera</taxon>
        <taxon>Hemiptera</taxon>
        <taxon>Sternorrhyncha</taxon>
        <taxon>Aphidomorpha</taxon>
        <taxon>Aphidoidea</taxon>
        <taxon>Aphididae</taxon>
        <taxon>Aphidini</taxon>
        <taxon>Aphis</taxon>
        <taxon>Aphis</taxon>
    </lineage>
</organism>
<proteinExistence type="predicted"/>